<dbReference type="RefSeq" id="WP_250861035.1">
    <property type="nucleotide sequence ID" value="NZ_JAGSOJ010000004.1"/>
</dbReference>
<evidence type="ECO:0000313" key="3">
    <source>
        <dbReference type="Proteomes" id="UP001056429"/>
    </source>
</evidence>
<sequence length="67" mass="8041">MKKNSKMFIIFGLFLIILFGIFFLIAYKEGIKTRENEGSKKDIFYKHLTIEKNRLLEKEKIELVEKN</sequence>
<accession>A0A9J6P8N6</accession>
<gene>
    <name evidence="2" type="ORF">KDK92_19345</name>
</gene>
<dbReference type="Proteomes" id="UP001056429">
    <property type="component" value="Unassembled WGS sequence"/>
</dbReference>
<proteinExistence type="predicted"/>
<evidence type="ECO:0000256" key="1">
    <source>
        <dbReference type="SAM" id="Phobius"/>
    </source>
</evidence>
<dbReference type="EMBL" id="JAGSOJ010000004">
    <property type="protein sequence ID" value="MCM1991901.1"/>
    <property type="molecule type" value="Genomic_DNA"/>
</dbReference>
<keyword evidence="1" id="KW-0472">Membrane</keyword>
<organism evidence="2 3">
    <name type="scientific">Oceanirhabdus seepicola</name>
    <dbReference type="NCBI Taxonomy" id="2828781"/>
    <lineage>
        <taxon>Bacteria</taxon>
        <taxon>Bacillati</taxon>
        <taxon>Bacillota</taxon>
        <taxon>Clostridia</taxon>
        <taxon>Eubacteriales</taxon>
        <taxon>Clostridiaceae</taxon>
        <taxon>Oceanirhabdus</taxon>
    </lineage>
</organism>
<keyword evidence="1" id="KW-1133">Transmembrane helix</keyword>
<protein>
    <submittedName>
        <fullName evidence="2">Uncharacterized protein</fullName>
    </submittedName>
</protein>
<reference evidence="2" key="2">
    <citation type="submission" date="2021-04" db="EMBL/GenBank/DDBJ databases">
        <authorList>
            <person name="Dong X."/>
        </authorList>
    </citation>
    <scope>NUCLEOTIDE SEQUENCE</scope>
    <source>
        <strain evidence="2">ZWT</strain>
    </source>
</reference>
<feature type="transmembrane region" description="Helical" evidence="1">
    <location>
        <begin position="7"/>
        <end position="27"/>
    </location>
</feature>
<keyword evidence="3" id="KW-1185">Reference proteome</keyword>
<reference evidence="2" key="1">
    <citation type="journal article" date="2021" name="mSystems">
        <title>Bacteria and Archaea Synergistically Convert Glycine Betaine to Biogenic Methane in the Formosa Cold Seep of the South China Sea.</title>
        <authorList>
            <person name="Li L."/>
            <person name="Zhang W."/>
            <person name="Zhang S."/>
            <person name="Song L."/>
            <person name="Sun Q."/>
            <person name="Zhang H."/>
            <person name="Xiang H."/>
            <person name="Dong X."/>
        </authorList>
    </citation>
    <scope>NUCLEOTIDE SEQUENCE</scope>
    <source>
        <strain evidence="2">ZWT</strain>
    </source>
</reference>
<comment type="caution">
    <text evidence="2">The sequence shown here is derived from an EMBL/GenBank/DDBJ whole genome shotgun (WGS) entry which is preliminary data.</text>
</comment>
<name>A0A9J6P8N6_9CLOT</name>
<evidence type="ECO:0000313" key="2">
    <source>
        <dbReference type="EMBL" id="MCM1991901.1"/>
    </source>
</evidence>
<dbReference type="AlphaFoldDB" id="A0A9J6P8N6"/>
<keyword evidence="1" id="KW-0812">Transmembrane</keyword>